<dbReference type="RefSeq" id="WP_126823017.1">
    <property type="nucleotide sequence ID" value="NZ_JBHLWU010000001.1"/>
</dbReference>
<organism evidence="6 7">
    <name type="scientific">Vagococcus entomophilus</name>
    <dbReference type="NCBI Taxonomy" id="1160095"/>
    <lineage>
        <taxon>Bacteria</taxon>
        <taxon>Bacillati</taxon>
        <taxon>Bacillota</taxon>
        <taxon>Bacilli</taxon>
        <taxon>Lactobacillales</taxon>
        <taxon>Enterococcaceae</taxon>
        <taxon>Vagococcus</taxon>
    </lineage>
</organism>
<comment type="caution">
    <text evidence="6">The sequence shown here is derived from an EMBL/GenBank/DDBJ whole genome shotgun (WGS) entry which is preliminary data.</text>
</comment>
<dbReference type="Pfam" id="PF01464">
    <property type="entry name" value="SLT"/>
    <property type="match status" value="1"/>
</dbReference>
<keyword evidence="3" id="KW-1133">Transmembrane helix</keyword>
<evidence type="ECO:0000259" key="4">
    <source>
        <dbReference type="Pfam" id="PF01464"/>
    </source>
</evidence>
<dbReference type="PANTHER" id="PTHR37813">
    <property type="entry name" value="FELS-2 PROPHAGE PROTEIN"/>
    <property type="match status" value="1"/>
</dbReference>
<dbReference type="PANTHER" id="PTHR37813:SF1">
    <property type="entry name" value="FELS-2 PROPHAGE PROTEIN"/>
    <property type="match status" value="1"/>
</dbReference>
<proteinExistence type="predicted"/>
<feature type="transmembrane region" description="Helical" evidence="3">
    <location>
        <begin position="770"/>
        <end position="791"/>
    </location>
</feature>
<feature type="coiled-coil region" evidence="2">
    <location>
        <begin position="60"/>
        <end position="129"/>
    </location>
</feature>
<dbReference type="OrthoDB" id="2137849at2"/>
<dbReference type="CDD" id="cd13402">
    <property type="entry name" value="LT_TF-like"/>
    <property type="match status" value="1"/>
</dbReference>
<keyword evidence="3" id="KW-0472">Membrane</keyword>
<feature type="transmembrane region" description="Helical" evidence="3">
    <location>
        <begin position="711"/>
        <end position="731"/>
    </location>
</feature>
<feature type="transmembrane region" description="Helical" evidence="3">
    <location>
        <begin position="554"/>
        <end position="572"/>
    </location>
</feature>
<dbReference type="Proteomes" id="UP000288669">
    <property type="component" value="Unassembled WGS sequence"/>
</dbReference>
<keyword evidence="1" id="KW-1188">Viral release from host cell</keyword>
<dbReference type="SUPFAM" id="SSF53955">
    <property type="entry name" value="Lysozyme-like"/>
    <property type="match status" value="1"/>
</dbReference>
<feature type="domain" description="Phage tail tape measure protein" evidence="5">
    <location>
        <begin position="217"/>
        <end position="422"/>
    </location>
</feature>
<protein>
    <submittedName>
        <fullName evidence="6">Phage tail tape measure protein</fullName>
    </submittedName>
</protein>
<evidence type="ECO:0000256" key="3">
    <source>
        <dbReference type="SAM" id="Phobius"/>
    </source>
</evidence>
<accession>A0A430AK51</accession>
<dbReference type="InterPro" id="IPR023346">
    <property type="entry name" value="Lysozyme-like_dom_sf"/>
</dbReference>
<sequence length="1316" mass="140578">MANKQPLGNMIIELGLDSSAFSKGLEGAKKAITSNMNAMKAQMSVIGASGDKLGVLQAKYSGLQKTLDATRNQIDKLRDAYKDSLDENGNATKQSAKYADELNKAIARAGSLEKQIKQTDDAMSNMKKQMAIDNSPFTKLSEGLDKIKDKIKSVSTSIKDIGKGATTKVSLPIVASLGVAYNNAANFSGQLQTIRALINDGSVSQGKLTKQIEELGDKSVEWSSKYGISTDSINEGMEEIIKKGYTYEQTLGAMPSILDATVASGDDFATVMSASTSILEQFGLKAESTTATLKNTQRVTDSLTYVANLTSTGFEDLGKAMEYVGPVANSLGMSVEETASAIGLLSNNGIEADKAGTALRGALSKLLKPSDANAAAMAAMGVNFEAFQKGAIGFPEILSQIEKGTQGWNGATRAQYLALAFGTEAQTGMNILVNQGADALTNLTGETEKASGYTQKLANQMNNTDKNQLNKFKESIKNLSTVFGEQLLPVFTPIIEKVTTLVKSFIQLSDKTKKTILTVAGLTAVIGPLLMVVGSVGQGFSVAIAALAKLSGGFGILSGVIAQAGGLLPWIAGLFSTLFSPITLVVGAIAGLGIAFVALNSKGKSFGDVMSSIWGNIKSGITWIGKLFVAIKDLFSFDSTSNIKGLDILNTMFSNETVTKILTTVQSIRDALVSAFSEISSFFMSKASGIMDFWNRYSPQIIQALQNFWNIIKPIFSVALTAILFIVETVWDNIKGVIAGAIKIIEGIVLVFTGILTLNFSTLWEGIKNIFFGAIQLIWNYINIMFIGKILGGIGSLVSGASGLISGMWTGIKTFFSEGITGVIGSVTGWVSKILEFFSNFKANSLSAFSSMWSGIKGFFVNGVKDIVDKVVAVPGKMKDGILRGGGALKDAFVSIWKGAVNGIALPVNKIIGGANWILEKFGSKSKIDDWKPYAKGTEGHPGGNALVNDGRGAEIVQTPDGQAFIPKGKNVFIPNMPKGTRVYNAEQTANIMGRKGPTFRYKNGNVGDWFSGIWNGTKNVGKKIVSGIGDVFDYISNPSKLLEKVVSKFVDYDGVGGVALDMAKGMIGKVKGSMVGWIKKLFDEESPKVKYNPSAGVEQWRGLATKALKMEQQYSAGNLKALLYQMQTESGGNPNAVNNWDINAKNGIPSKGLLQVIEPTFRAYARPGYDKSLTDPLSNILASIRYAVSRYGSLTNAYRGVGYENGGIITKQHLAMVGEGNKPEMVIPLTNKARSLDLMAQAIQMMGISGGTVSAKSNDSDSRWDDVIMLLTKLLQKDSNLYVDSKEVGSLTSNSVTKAQNDRTKIQNLLRGIKN</sequence>
<evidence type="ECO:0000256" key="2">
    <source>
        <dbReference type="SAM" id="Coils"/>
    </source>
</evidence>
<gene>
    <name evidence="6" type="ORF">CBF30_04100</name>
</gene>
<name>A0A430AK51_9ENTE</name>
<keyword evidence="2" id="KW-0175">Coiled coil</keyword>
<reference evidence="6 7" key="1">
    <citation type="submission" date="2017-05" db="EMBL/GenBank/DDBJ databases">
        <title>Vagococcus spp. assemblies.</title>
        <authorList>
            <person name="Gulvik C.A."/>
        </authorList>
    </citation>
    <scope>NUCLEOTIDE SEQUENCE [LARGE SCALE GENOMIC DNA]</scope>
    <source>
        <strain evidence="6 7">DSM 24756</strain>
    </source>
</reference>
<feature type="domain" description="Transglycosylase SLT" evidence="4">
    <location>
        <begin position="1117"/>
        <end position="1217"/>
    </location>
</feature>
<dbReference type="InterPro" id="IPR010090">
    <property type="entry name" value="Phage_tape_meas"/>
</dbReference>
<keyword evidence="3" id="KW-0812">Transmembrane</keyword>
<feature type="transmembrane region" description="Helical" evidence="3">
    <location>
        <begin position="737"/>
        <end position="758"/>
    </location>
</feature>
<dbReference type="Gene3D" id="1.10.530.10">
    <property type="match status" value="1"/>
</dbReference>
<evidence type="ECO:0000313" key="6">
    <source>
        <dbReference type="EMBL" id="RSU08429.1"/>
    </source>
</evidence>
<dbReference type="EMBL" id="NGJZ01000001">
    <property type="protein sequence ID" value="RSU08429.1"/>
    <property type="molecule type" value="Genomic_DNA"/>
</dbReference>
<evidence type="ECO:0000259" key="5">
    <source>
        <dbReference type="Pfam" id="PF10145"/>
    </source>
</evidence>
<keyword evidence="7" id="KW-1185">Reference proteome</keyword>
<feature type="transmembrane region" description="Helical" evidence="3">
    <location>
        <begin position="578"/>
        <end position="599"/>
    </location>
</feature>
<feature type="transmembrane region" description="Helical" evidence="3">
    <location>
        <begin position="516"/>
        <end position="547"/>
    </location>
</feature>
<dbReference type="NCBIfam" id="TIGR01760">
    <property type="entry name" value="tape_meas_TP901"/>
    <property type="match status" value="1"/>
</dbReference>
<dbReference type="Pfam" id="PF10145">
    <property type="entry name" value="PhageMin_Tail"/>
    <property type="match status" value="1"/>
</dbReference>
<dbReference type="InterPro" id="IPR008258">
    <property type="entry name" value="Transglycosylase_SLT_dom_1"/>
</dbReference>
<dbReference type="Gene3D" id="1.20.5.170">
    <property type="match status" value="1"/>
</dbReference>
<evidence type="ECO:0000256" key="1">
    <source>
        <dbReference type="ARBA" id="ARBA00022612"/>
    </source>
</evidence>
<evidence type="ECO:0000313" key="7">
    <source>
        <dbReference type="Proteomes" id="UP000288669"/>
    </source>
</evidence>